<evidence type="ECO:0000313" key="2">
    <source>
        <dbReference type="Proteomes" id="UP000026915"/>
    </source>
</evidence>
<organism evidence="1 2">
    <name type="scientific">Theobroma cacao</name>
    <name type="common">Cacao</name>
    <name type="synonym">Cocoa</name>
    <dbReference type="NCBI Taxonomy" id="3641"/>
    <lineage>
        <taxon>Eukaryota</taxon>
        <taxon>Viridiplantae</taxon>
        <taxon>Streptophyta</taxon>
        <taxon>Embryophyta</taxon>
        <taxon>Tracheophyta</taxon>
        <taxon>Spermatophyta</taxon>
        <taxon>Magnoliopsida</taxon>
        <taxon>eudicotyledons</taxon>
        <taxon>Gunneridae</taxon>
        <taxon>Pentapetalae</taxon>
        <taxon>rosids</taxon>
        <taxon>malvids</taxon>
        <taxon>Malvales</taxon>
        <taxon>Malvaceae</taxon>
        <taxon>Byttnerioideae</taxon>
        <taxon>Theobroma</taxon>
    </lineage>
</organism>
<dbReference type="Gramene" id="EOY00223">
    <property type="protein sequence ID" value="EOY00223"/>
    <property type="gene ID" value="TCM_010023"/>
</dbReference>
<gene>
    <name evidence="1" type="ORF">TCM_010023</name>
</gene>
<proteinExistence type="predicted"/>
<keyword evidence="2" id="KW-1185">Reference proteome</keyword>
<dbReference type="EMBL" id="CM001880">
    <property type="protein sequence ID" value="EOY00223.1"/>
    <property type="molecule type" value="Genomic_DNA"/>
</dbReference>
<protein>
    <submittedName>
        <fullName evidence="1">Uncharacterized protein</fullName>
    </submittedName>
</protein>
<dbReference type="InParanoid" id="A0A061E6J2"/>
<reference evidence="1 2" key="1">
    <citation type="journal article" date="2013" name="Genome Biol.">
        <title>The genome sequence of the most widely cultivated cacao type and its use to identify candidate genes regulating pod color.</title>
        <authorList>
            <person name="Motamayor J.C."/>
            <person name="Mockaitis K."/>
            <person name="Schmutz J."/>
            <person name="Haiminen N."/>
            <person name="Iii D.L."/>
            <person name="Cornejo O."/>
            <person name="Findley S.D."/>
            <person name="Zheng P."/>
            <person name="Utro F."/>
            <person name="Royaert S."/>
            <person name="Saski C."/>
            <person name="Jenkins J."/>
            <person name="Podicheti R."/>
            <person name="Zhao M."/>
            <person name="Scheffler B.E."/>
            <person name="Stack J.C."/>
            <person name="Feltus F.A."/>
            <person name="Mustiga G.M."/>
            <person name="Amores F."/>
            <person name="Phillips W."/>
            <person name="Marelli J.P."/>
            <person name="May G.D."/>
            <person name="Shapiro H."/>
            <person name="Ma J."/>
            <person name="Bustamante C.D."/>
            <person name="Schnell R.J."/>
            <person name="Main D."/>
            <person name="Gilbert D."/>
            <person name="Parida L."/>
            <person name="Kuhn D.N."/>
        </authorList>
    </citation>
    <scope>NUCLEOTIDE SEQUENCE [LARGE SCALE GENOMIC DNA]</scope>
    <source>
        <strain evidence="2">cv. Matina 1-6</strain>
    </source>
</reference>
<sequence length="69" mass="7495">MWQGHGMIYVAKPQVDIRGCDHLISPMSTNIVETTMAVGIRWKGASRLLLRGNSDQPSVYSSAPIAHSG</sequence>
<name>A0A061E6J2_THECC</name>
<dbReference type="Proteomes" id="UP000026915">
    <property type="component" value="Chromosome 2"/>
</dbReference>
<accession>A0A061E6J2</accession>
<dbReference type="AlphaFoldDB" id="A0A061E6J2"/>
<evidence type="ECO:0000313" key="1">
    <source>
        <dbReference type="EMBL" id="EOY00223.1"/>
    </source>
</evidence>
<dbReference type="HOGENOM" id="CLU_2780961_0_0_1"/>